<dbReference type="Gene3D" id="3.40.50.720">
    <property type="entry name" value="NAD(P)-binding Rossmann-like Domain"/>
    <property type="match status" value="1"/>
</dbReference>
<dbReference type="OrthoDB" id="9810734at2"/>
<dbReference type="RefSeq" id="WP_008218625.1">
    <property type="nucleotide sequence ID" value="NZ_BAFK01000003.1"/>
</dbReference>
<accession>I1DUC7</accession>
<dbReference type="InterPro" id="IPR002347">
    <property type="entry name" value="SDR_fam"/>
</dbReference>
<comment type="similarity">
    <text evidence="1 3">Belongs to the short-chain dehydrogenases/reductases (SDR) family.</text>
</comment>
<dbReference type="STRING" id="562729.RNAN_0624"/>
<evidence type="ECO:0000313" key="6">
    <source>
        <dbReference type="Proteomes" id="UP000004374"/>
    </source>
</evidence>
<reference evidence="5 6" key="1">
    <citation type="journal article" date="2012" name="J. Bacteriol.">
        <title>Genome Sequence of the Protease-Producing Bacterium Rheinheimera nanhaiensis E407-8T, Isolated from Deep-Sea Sediment of the South China Sea.</title>
        <authorList>
            <person name="Zhang X.-Y."/>
            <person name="Zhang Y.-J."/>
            <person name="Qin Q.-L."/>
            <person name="Xie B.-B."/>
            <person name="Chen X.-L."/>
            <person name="Zhou B.-C."/>
            <person name="Zhang Y.-Z."/>
        </authorList>
    </citation>
    <scope>NUCLEOTIDE SEQUENCE [LARGE SCALE GENOMIC DNA]</scope>
    <source>
        <strain evidence="5 6">E407-8</strain>
    </source>
</reference>
<proteinExistence type="inferred from homology"/>
<protein>
    <submittedName>
        <fullName evidence="5">Short-chain dehydrogenase/reductase SDR</fullName>
    </submittedName>
</protein>
<evidence type="ECO:0000256" key="1">
    <source>
        <dbReference type="ARBA" id="ARBA00006484"/>
    </source>
</evidence>
<organism evidence="5 6">
    <name type="scientific">Rheinheimera nanhaiensis E407-8</name>
    <dbReference type="NCBI Taxonomy" id="562729"/>
    <lineage>
        <taxon>Bacteria</taxon>
        <taxon>Pseudomonadati</taxon>
        <taxon>Pseudomonadota</taxon>
        <taxon>Gammaproteobacteria</taxon>
        <taxon>Chromatiales</taxon>
        <taxon>Chromatiaceae</taxon>
        <taxon>Rheinheimera</taxon>
    </lineage>
</organism>
<dbReference type="FunFam" id="3.40.50.720:FF:000047">
    <property type="entry name" value="NADP-dependent L-serine/L-allo-threonine dehydrogenase"/>
    <property type="match status" value="1"/>
</dbReference>
<dbReference type="Proteomes" id="UP000004374">
    <property type="component" value="Unassembled WGS sequence"/>
</dbReference>
<dbReference type="PRINTS" id="PR00080">
    <property type="entry name" value="SDRFAMILY"/>
</dbReference>
<evidence type="ECO:0000256" key="3">
    <source>
        <dbReference type="RuleBase" id="RU000363"/>
    </source>
</evidence>
<dbReference type="SMART" id="SM00822">
    <property type="entry name" value="PKS_KR"/>
    <property type="match status" value="1"/>
</dbReference>
<keyword evidence="6" id="KW-1185">Reference proteome</keyword>
<evidence type="ECO:0000313" key="5">
    <source>
        <dbReference type="EMBL" id="GAB57655.1"/>
    </source>
</evidence>
<dbReference type="AlphaFoldDB" id="I1DUC7"/>
<dbReference type="InterPro" id="IPR020904">
    <property type="entry name" value="Sc_DH/Rdtase_CS"/>
</dbReference>
<dbReference type="PANTHER" id="PTHR43115">
    <property type="entry name" value="DEHYDROGENASE/REDUCTASE SDR FAMILY MEMBER 11"/>
    <property type="match status" value="1"/>
</dbReference>
<dbReference type="SUPFAM" id="SSF51735">
    <property type="entry name" value="NAD(P)-binding Rossmann-fold domains"/>
    <property type="match status" value="1"/>
</dbReference>
<dbReference type="EMBL" id="BAFK01000003">
    <property type="protein sequence ID" value="GAB57655.1"/>
    <property type="molecule type" value="Genomic_DNA"/>
</dbReference>
<sequence>MQNVQNKVVLITGASSGIGEATARLLAKHGAKVMLGARRTERLESIVQDIRRAGGQAAYQKLDVVDADQVKAFVHFAQDTFGQVDVLFNNAGIMPLSPMNALKTDEWNRIIDINIKGVLNGIGAVLPIMEQQGRGQIINTASTGAYAVGPSCGVYCASKYAVWAISEGLRQESNRIRVTVLSPGVTTTELGHDITDKAAAELVGQLRTMSLNVASVANAVLYAISQPDDVETSEIVIRSASSFGHAF</sequence>
<name>I1DUC7_9GAMM</name>
<dbReference type="InterPro" id="IPR057326">
    <property type="entry name" value="KR_dom"/>
</dbReference>
<feature type="domain" description="Ketoreductase" evidence="4">
    <location>
        <begin position="7"/>
        <end position="188"/>
    </location>
</feature>
<dbReference type="PRINTS" id="PR00081">
    <property type="entry name" value="GDHRDH"/>
</dbReference>
<comment type="caution">
    <text evidence="5">The sequence shown here is derived from an EMBL/GenBank/DDBJ whole genome shotgun (WGS) entry which is preliminary data.</text>
</comment>
<evidence type="ECO:0000256" key="2">
    <source>
        <dbReference type="ARBA" id="ARBA00023002"/>
    </source>
</evidence>
<dbReference type="PROSITE" id="PS00061">
    <property type="entry name" value="ADH_SHORT"/>
    <property type="match status" value="1"/>
</dbReference>
<evidence type="ECO:0000259" key="4">
    <source>
        <dbReference type="SMART" id="SM00822"/>
    </source>
</evidence>
<keyword evidence="2" id="KW-0560">Oxidoreductase</keyword>
<gene>
    <name evidence="5" type="ORF">RNAN_0624</name>
</gene>
<dbReference type="Pfam" id="PF00106">
    <property type="entry name" value="adh_short"/>
    <property type="match status" value="1"/>
</dbReference>
<dbReference type="PANTHER" id="PTHR43115:SF4">
    <property type="entry name" value="DEHYDROGENASE_REDUCTASE SDR FAMILY MEMBER 11"/>
    <property type="match status" value="1"/>
</dbReference>
<dbReference type="InterPro" id="IPR036291">
    <property type="entry name" value="NAD(P)-bd_dom_sf"/>
</dbReference>
<dbReference type="GO" id="GO:0016616">
    <property type="term" value="F:oxidoreductase activity, acting on the CH-OH group of donors, NAD or NADP as acceptor"/>
    <property type="evidence" value="ECO:0007669"/>
    <property type="project" value="UniProtKB-ARBA"/>
</dbReference>